<reference evidence="4" key="1">
    <citation type="submission" date="2021-02" db="EMBL/GenBank/DDBJ databases">
        <authorList>
            <person name="Dougan E. K."/>
            <person name="Rhodes N."/>
            <person name="Thang M."/>
            <person name="Chan C."/>
        </authorList>
    </citation>
    <scope>NUCLEOTIDE SEQUENCE</scope>
</reference>
<comment type="caution">
    <text evidence="4">The sequence shown here is derived from an EMBL/GenBank/DDBJ whole genome shotgun (WGS) entry which is preliminary data.</text>
</comment>
<feature type="region of interest" description="Disordered" evidence="3">
    <location>
        <begin position="1"/>
        <end position="80"/>
    </location>
</feature>
<dbReference type="InterPro" id="IPR002885">
    <property type="entry name" value="PPR_rpt"/>
</dbReference>
<evidence type="ECO:0000256" key="1">
    <source>
        <dbReference type="ARBA" id="ARBA00022737"/>
    </source>
</evidence>
<gene>
    <name evidence="4" type="ORF">PGLA1383_LOCUS44739</name>
</gene>
<dbReference type="EMBL" id="CAJNNV010029330">
    <property type="protein sequence ID" value="CAE8628042.1"/>
    <property type="molecule type" value="Genomic_DNA"/>
</dbReference>
<keyword evidence="5" id="KW-1185">Reference proteome</keyword>
<dbReference type="PROSITE" id="PS51375">
    <property type="entry name" value="PPR"/>
    <property type="match status" value="1"/>
</dbReference>
<dbReference type="Pfam" id="PF01535">
    <property type="entry name" value="PPR"/>
    <property type="match status" value="2"/>
</dbReference>
<name>A0A813GW39_POLGL</name>
<dbReference type="OrthoDB" id="185373at2759"/>
<feature type="compositionally biased region" description="Low complexity" evidence="3">
    <location>
        <begin position="20"/>
        <end position="34"/>
    </location>
</feature>
<accession>A0A813GW39</accession>
<dbReference type="PANTHER" id="PTHR47447:SF17">
    <property type="entry name" value="OS12G0638900 PROTEIN"/>
    <property type="match status" value="1"/>
</dbReference>
<dbReference type="AlphaFoldDB" id="A0A813GW39"/>
<dbReference type="PANTHER" id="PTHR47447">
    <property type="entry name" value="OS03G0856100 PROTEIN"/>
    <property type="match status" value="1"/>
</dbReference>
<proteinExistence type="predicted"/>
<dbReference type="InterPro" id="IPR011990">
    <property type="entry name" value="TPR-like_helical_dom_sf"/>
</dbReference>
<dbReference type="NCBIfam" id="TIGR00756">
    <property type="entry name" value="PPR"/>
    <property type="match status" value="1"/>
</dbReference>
<keyword evidence="1" id="KW-0677">Repeat</keyword>
<evidence type="ECO:0000256" key="2">
    <source>
        <dbReference type="PROSITE-ProRule" id="PRU00708"/>
    </source>
</evidence>
<dbReference type="Gene3D" id="1.25.40.10">
    <property type="entry name" value="Tetratricopeptide repeat domain"/>
    <property type="match status" value="2"/>
</dbReference>
<dbReference type="Proteomes" id="UP000654075">
    <property type="component" value="Unassembled WGS sequence"/>
</dbReference>
<feature type="repeat" description="PPR" evidence="2">
    <location>
        <begin position="395"/>
        <end position="429"/>
    </location>
</feature>
<protein>
    <recommendedName>
        <fullName evidence="6">Pentatricopeptide repeat-containing protein, chloroplastic</fullName>
    </recommendedName>
</protein>
<evidence type="ECO:0000256" key="3">
    <source>
        <dbReference type="SAM" id="MobiDB-lite"/>
    </source>
</evidence>
<evidence type="ECO:0000313" key="4">
    <source>
        <dbReference type="EMBL" id="CAE8628042.1"/>
    </source>
</evidence>
<evidence type="ECO:0000313" key="5">
    <source>
        <dbReference type="Proteomes" id="UP000654075"/>
    </source>
</evidence>
<evidence type="ECO:0008006" key="6">
    <source>
        <dbReference type="Google" id="ProtNLM"/>
    </source>
</evidence>
<feature type="non-terminal residue" evidence="4">
    <location>
        <position position="1"/>
    </location>
</feature>
<feature type="compositionally biased region" description="Polar residues" evidence="3">
    <location>
        <begin position="1"/>
        <end position="12"/>
    </location>
</feature>
<feature type="compositionally biased region" description="Low complexity" evidence="3">
    <location>
        <begin position="41"/>
        <end position="75"/>
    </location>
</feature>
<organism evidence="4 5">
    <name type="scientific">Polarella glacialis</name>
    <name type="common">Dinoflagellate</name>
    <dbReference type="NCBI Taxonomy" id="89957"/>
    <lineage>
        <taxon>Eukaryota</taxon>
        <taxon>Sar</taxon>
        <taxon>Alveolata</taxon>
        <taxon>Dinophyceae</taxon>
        <taxon>Suessiales</taxon>
        <taxon>Suessiaceae</taxon>
        <taxon>Polarella</taxon>
    </lineage>
</organism>
<sequence length="536" mass="57691">MAISAPSWSTKQSRPRVVQLAPAAPAPAGSLPDLAPRHGDNNNNTANNNKNNNNKNNKNKNNNNNNNKNNKNNNNVTAPRHGDFTAAIAACGRASEWRAALQLLAKSFSDGGEPHIVPFTQAISACRARKDEEASSLWLQSLVLLADARQRRLRLSVITLNSAMSACERCGQWQAALELFEATGCLGLAYHPVMNLNASTGFNEIDAISFNAAVVACRRGRQWKQPLLLLRRMQQTGLIVSQHAVDTTVAVGRCSANRQEVSDLVDETGAHWPQSLCTLSRIAQRRLVPSLRAYVTCLTACKSGQQWPLALRLLRHLRVQGARLHSLAVNCAIAALDATQWRASLELVVDLGRFGLSVSHVDCNAAAASCGAAKRWERALDVLGRMKSLLGLEPTLLSWGSAIAASQKGGEWERAVSLVGQMRSDGLEPNDICCSAVLSAVETGELSGRGEAWLQGLLLLTEMLDSESRVLPTESGLSSMLRLCIARRSWELALKLMVSIGDMHVQPSLNGCSAVLAECEQHGGLAGTEGNLIGGV</sequence>